<keyword evidence="2" id="KW-1185">Reference proteome</keyword>
<evidence type="ECO:0000313" key="1">
    <source>
        <dbReference type="EMBL" id="REH17433.1"/>
    </source>
</evidence>
<gene>
    <name evidence="1" type="ORF">BCF44_1475</name>
</gene>
<protein>
    <submittedName>
        <fullName evidence="1">Uncharacterized protein</fullName>
    </submittedName>
</protein>
<dbReference type="EMBL" id="QUNO01000047">
    <property type="protein sequence ID" value="REH17433.1"/>
    <property type="molecule type" value="Genomic_DNA"/>
</dbReference>
<evidence type="ECO:0000313" key="2">
    <source>
        <dbReference type="Proteomes" id="UP000256269"/>
    </source>
</evidence>
<accession>A0A3E0G4N9</accession>
<name>A0A3E0G4N9_9PSEU</name>
<sequence length="73" mass="8495">MRLYIDDSVVEYLLDKMKPWSDTWLIGVYSQVFWSVDVELNGEHPKWESELLDNAVKNPGSQTVDMFSSNPWG</sequence>
<reference evidence="1 2" key="1">
    <citation type="submission" date="2018-08" db="EMBL/GenBank/DDBJ databases">
        <title>Genomic Encyclopedia of Archaeal and Bacterial Type Strains, Phase II (KMG-II): from individual species to whole genera.</title>
        <authorList>
            <person name="Goeker M."/>
        </authorList>
    </citation>
    <scope>NUCLEOTIDE SEQUENCE [LARGE SCALE GENOMIC DNA]</scope>
    <source>
        <strain evidence="1 2">DSM 45791</strain>
    </source>
</reference>
<dbReference type="AlphaFoldDB" id="A0A3E0G4N9"/>
<organism evidence="1 2">
    <name type="scientific">Kutzneria buriramensis</name>
    <dbReference type="NCBI Taxonomy" id="1045776"/>
    <lineage>
        <taxon>Bacteria</taxon>
        <taxon>Bacillati</taxon>
        <taxon>Actinomycetota</taxon>
        <taxon>Actinomycetes</taxon>
        <taxon>Pseudonocardiales</taxon>
        <taxon>Pseudonocardiaceae</taxon>
        <taxon>Kutzneria</taxon>
    </lineage>
</organism>
<dbReference type="RefSeq" id="WP_116182448.1">
    <property type="nucleotide sequence ID" value="NZ_CP144377.1"/>
</dbReference>
<comment type="caution">
    <text evidence="1">The sequence shown here is derived from an EMBL/GenBank/DDBJ whole genome shotgun (WGS) entry which is preliminary data.</text>
</comment>
<dbReference type="Proteomes" id="UP000256269">
    <property type="component" value="Unassembled WGS sequence"/>
</dbReference>
<proteinExistence type="predicted"/>